<protein>
    <submittedName>
        <fullName evidence="1">Uncharacterized protein</fullName>
    </submittedName>
</protein>
<accession>W5S629</accession>
<dbReference type="EMBL" id="KF740664">
    <property type="protein sequence ID" value="AHH01767.1"/>
    <property type="molecule type" value="Genomic_DNA"/>
</dbReference>
<dbReference type="GeneID" id="18266228"/>
<dbReference type="Proteomes" id="UP000202176">
    <property type="component" value="Segment"/>
</dbReference>
<evidence type="ECO:0000313" key="1">
    <source>
        <dbReference type="EMBL" id="AHH01767.1"/>
    </source>
</evidence>
<reference evidence="1 2" key="1">
    <citation type="journal article" date="2014" name="Proc. Natl. Acad. Sci. U.S.A.">
        <title>Thirty-thousand-year-old distant relative of giant icosahedral DNA viruses with a pandoravirus morphology.</title>
        <authorList>
            <person name="Legendre M."/>
            <person name="Bartoli J."/>
            <person name="Shmakova L."/>
            <person name="Jeudy S."/>
            <person name="Labadie K."/>
            <person name="Adrait A."/>
            <person name="Lescot M."/>
            <person name="Poirot O."/>
            <person name="Bertaux L."/>
            <person name="Bruley C."/>
            <person name="Coute Y."/>
            <person name="Rivkina E."/>
            <person name="Abergel C."/>
            <person name="Claverie J.M."/>
        </authorList>
    </citation>
    <scope>NUCLEOTIDE SEQUENCE [LARGE SCALE GENOMIC DNA]</scope>
    <source>
        <strain evidence="1">P1084-T</strain>
    </source>
</reference>
<proteinExistence type="predicted"/>
<dbReference type="OrthoDB" id="40442at10239"/>
<gene>
    <name evidence="1" type="ORF">pv_200</name>
</gene>
<dbReference type="RefSeq" id="YP_009001102.1">
    <property type="nucleotide sequence ID" value="NC_023423.1"/>
</dbReference>
<organism evidence="1 2">
    <name type="scientific">Pithovirus sibericum</name>
    <dbReference type="NCBI Taxonomy" id="1450746"/>
    <lineage>
        <taxon>Viruses</taxon>
        <taxon>Pithoviruses</taxon>
        <taxon>Orthopithovirinae</taxon>
        <taxon>Alphapithovirus</taxon>
        <taxon>Alphapithovirus sibericum</taxon>
    </lineage>
</organism>
<dbReference type="KEGG" id="vg:18266228"/>
<evidence type="ECO:0000313" key="2">
    <source>
        <dbReference type="Proteomes" id="UP000202176"/>
    </source>
</evidence>
<sequence length="466" mass="54254">MELPSLFNLSLTTLPVSQTREICESGEFPPCEGVWERKAELELNFWEKFFNLYLGSETSSKRPISEYFRYLELASINSFLPELAASKNVETGEIFGLYESFAGLKEAVLKGDETQFDFFFNRLRPETLEWLKTHLKFLHSIEDLFPQGPGFISLDLFDKLLQETGQMPLEEYPKLSEPSAAQRWVAKDMDHYPLRAQIRNQKAMSKDTPQDQLLENWDQFSSQVLLKLIERGNRQALDKVLDFFDNGRFDFEAEQIFLSILRSGELSFVQAFEPFIQYVVFYDEEQSQKYFDAAAFGGNWENVEMVSKLMDLDIKNYLSLKDYLISIIKGFFFHRDLSGACFMIDQLDGYESSDIFEDVNFASVPLDIIDLVYHRTTFYTSFSEVHFLSSVMWANLGYLNVVQFCLDELEKLKGEKYFKKDFEGTQPDFHLDKYEVLTPLSVSLVRSAIETWNFPKRVVLVEGVDF</sequence>
<name>W5S629_9VIRU</name>
<keyword evidence="2" id="KW-1185">Reference proteome</keyword>